<dbReference type="AlphaFoldDB" id="A0A317MVK5"/>
<evidence type="ECO:0000313" key="6">
    <source>
        <dbReference type="Proteomes" id="UP000246569"/>
    </source>
</evidence>
<dbReference type="Proteomes" id="UP000246569">
    <property type="component" value="Unassembled WGS sequence"/>
</dbReference>
<keyword evidence="2 5" id="KW-0645">Protease</keyword>
<evidence type="ECO:0000256" key="4">
    <source>
        <dbReference type="ARBA" id="ARBA00022801"/>
    </source>
</evidence>
<dbReference type="SUPFAM" id="SSF53163">
    <property type="entry name" value="HybD-like"/>
    <property type="match status" value="1"/>
</dbReference>
<dbReference type="Gene3D" id="3.40.50.1450">
    <property type="entry name" value="HybD-like"/>
    <property type="match status" value="1"/>
</dbReference>
<dbReference type="PANTHER" id="PTHR30302">
    <property type="entry name" value="HYDROGENASE 1 MATURATION PROTEASE"/>
    <property type="match status" value="1"/>
</dbReference>
<dbReference type="GO" id="GO:0004190">
    <property type="term" value="F:aspartic-type endopeptidase activity"/>
    <property type="evidence" value="ECO:0007669"/>
    <property type="project" value="UniProtKB-KW"/>
</dbReference>
<keyword evidence="3" id="KW-0064">Aspartyl protease</keyword>
<dbReference type="GO" id="GO:0008047">
    <property type="term" value="F:enzyme activator activity"/>
    <property type="evidence" value="ECO:0007669"/>
    <property type="project" value="InterPro"/>
</dbReference>
<evidence type="ECO:0000313" key="5">
    <source>
        <dbReference type="EMBL" id="PWV61151.1"/>
    </source>
</evidence>
<dbReference type="Pfam" id="PF01750">
    <property type="entry name" value="HycI"/>
    <property type="match status" value="1"/>
</dbReference>
<dbReference type="InterPro" id="IPR000671">
    <property type="entry name" value="Peptidase_A31"/>
</dbReference>
<dbReference type="InterPro" id="IPR023430">
    <property type="entry name" value="Pept_HybD-like_dom_sf"/>
</dbReference>
<dbReference type="RefSeq" id="WP_170123594.1">
    <property type="nucleotide sequence ID" value="NZ_QGTJ01000006.1"/>
</dbReference>
<proteinExistence type="inferred from homology"/>
<comment type="caution">
    <text evidence="5">The sequence shown here is derived from an EMBL/GenBank/DDBJ whole genome shotgun (WGS) entry which is preliminary data.</text>
</comment>
<evidence type="ECO:0000256" key="1">
    <source>
        <dbReference type="ARBA" id="ARBA00006814"/>
    </source>
</evidence>
<evidence type="ECO:0000256" key="2">
    <source>
        <dbReference type="ARBA" id="ARBA00022670"/>
    </source>
</evidence>
<reference evidence="5 6" key="1">
    <citation type="submission" date="2018-05" db="EMBL/GenBank/DDBJ databases">
        <title>Genomic Encyclopedia of Type Strains, Phase IV (KMG-IV): sequencing the most valuable type-strain genomes for metagenomic binning, comparative biology and taxonomic classification.</title>
        <authorList>
            <person name="Goeker M."/>
        </authorList>
    </citation>
    <scope>NUCLEOTIDE SEQUENCE [LARGE SCALE GENOMIC DNA]</scope>
    <source>
        <strain evidence="5 6">DSM 23606</strain>
    </source>
</reference>
<organism evidence="5 6">
    <name type="scientific">Plasticicumulans acidivorans</name>
    <dbReference type="NCBI Taxonomy" id="886464"/>
    <lineage>
        <taxon>Bacteria</taxon>
        <taxon>Pseudomonadati</taxon>
        <taxon>Pseudomonadota</taxon>
        <taxon>Gammaproteobacteria</taxon>
        <taxon>Candidatus Competibacteraceae</taxon>
        <taxon>Plasticicumulans</taxon>
    </lineage>
</organism>
<name>A0A317MVK5_9GAMM</name>
<dbReference type="GO" id="GO:0016485">
    <property type="term" value="P:protein processing"/>
    <property type="evidence" value="ECO:0007669"/>
    <property type="project" value="TreeGrafter"/>
</dbReference>
<evidence type="ECO:0000256" key="3">
    <source>
        <dbReference type="ARBA" id="ARBA00022750"/>
    </source>
</evidence>
<dbReference type="NCBIfam" id="TIGR00072">
    <property type="entry name" value="hydrog_prot"/>
    <property type="match status" value="1"/>
</dbReference>
<dbReference type="PANTHER" id="PTHR30302:SF1">
    <property type="entry name" value="HYDROGENASE 2 MATURATION PROTEASE"/>
    <property type="match status" value="1"/>
</dbReference>
<comment type="similarity">
    <text evidence="1">Belongs to the peptidase A31 family.</text>
</comment>
<keyword evidence="6" id="KW-1185">Reference proteome</keyword>
<gene>
    <name evidence="5" type="ORF">C7443_106165</name>
</gene>
<protein>
    <submittedName>
        <fullName evidence="5">Hydrogenase maturation protease</fullName>
    </submittedName>
</protein>
<accession>A0A317MVK5</accession>
<sequence>MRLIGIGHDWRGDDAAGLLLLRALQHRAAAGWQLCAANGECGELLTLCEDAAAVLVVDTARAALPPGSLLRLDALSAVLPSTATVSTHAGGLAEAIRLGRVLGGLPARLELLAIVGADFTLGAPASAAVRAAVQRLAAGLARSELPAFGLTPPQGVREEA</sequence>
<keyword evidence="4" id="KW-0378">Hydrolase</keyword>
<dbReference type="EMBL" id="QGTJ01000006">
    <property type="protein sequence ID" value="PWV61151.1"/>
    <property type="molecule type" value="Genomic_DNA"/>
</dbReference>